<reference evidence="1 2" key="1">
    <citation type="journal article" date="2020" name="Arch. Microbiol.">
        <title>The genome sequence of the giant phototrophic gammaproteobacterium Thiospirillum jenense gives insight into its physiological properties and phylogenetic relationships.</title>
        <authorList>
            <person name="Imhoff J.F."/>
            <person name="Meyer T.E."/>
            <person name="Kyndt J.A."/>
        </authorList>
    </citation>
    <scope>NUCLEOTIDE SEQUENCE [LARGE SCALE GENOMIC DNA]</scope>
    <source>
        <strain evidence="1 2">DSM 216</strain>
    </source>
</reference>
<comment type="caution">
    <text evidence="1">The sequence shown here is derived from an EMBL/GenBank/DDBJ whole genome shotgun (WGS) entry which is preliminary data.</text>
</comment>
<protein>
    <submittedName>
        <fullName evidence="1">MipA/OmpV family protein</fullName>
    </submittedName>
</protein>
<accession>A0A839H583</accession>
<organism evidence="1 2">
    <name type="scientific">Thiospirillum jenense</name>
    <dbReference type="NCBI Taxonomy" id="1653858"/>
    <lineage>
        <taxon>Bacteria</taxon>
        <taxon>Pseudomonadati</taxon>
        <taxon>Pseudomonadota</taxon>
        <taxon>Gammaproteobacteria</taxon>
        <taxon>Chromatiales</taxon>
        <taxon>Chromatiaceae</taxon>
        <taxon>Thiospirillum</taxon>
    </lineage>
</organism>
<proteinExistence type="predicted"/>
<dbReference type="Proteomes" id="UP000548632">
    <property type="component" value="Unassembled WGS sequence"/>
</dbReference>
<dbReference type="InterPro" id="IPR010583">
    <property type="entry name" value="MipA"/>
</dbReference>
<dbReference type="RefSeq" id="WP_182582288.1">
    <property type="nucleotide sequence ID" value="NZ_JABVCQ010000004.1"/>
</dbReference>
<name>A0A839H583_9GAMM</name>
<gene>
    <name evidence="1" type="ORF">HUK38_02780</name>
</gene>
<evidence type="ECO:0000313" key="2">
    <source>
        <dbReference type="Proteomes" id="UP000548632"/>
    </source>
</evidence>
<evidence type="ECO:0000313" key="1">
    <source>
        <dbReference type="EMBL" id="MBB1125155.1"/>
    </source>
</evidence>
<dbReference type="AlphaFoldDB" id="A0A839H583"/>
<keyword evidence="2" id="KW-1185">Reference proteome</keyword>
<dbReference type="Pfam" id="PF06629">
    <property type="entry name" value="MipA"/>
    <property type="match status" value="1"/>
</dbReference>
<sequence length="281" mass="32113">MAKRPWVLPMLLLSGLINHTSNLNAESLPRWELGIGGGLIQLPDYRGSNETHTYPYPVLLPIYRGEYLRSNTDGIQGIVKLTPKLEFNLSAYGNVPVTNDNAARAGMDDLDPLLEIGAMLRYKTWQSPTQQQAIIVDFPVRTALAIGEQIRQVGYTTAPRISYRHQFNFLNQPWRWSISAEALWSSAALHRYYYQVNSEDATDWRPVYTATAGFAGTRLRTSLYHRQRNQLFSLYAVYDDVSHAVFADSPLVKQHTGLTIGFIMTWFLWQSQETVAIKRWE</sequence>
<dbReference type="EMBL" id="JABVCQ010000004">
    <property type="protein sequence ID" value="MBB1125155.1"/>
    <property type="molecule type" value="Genomic_DNA"/>
</dbReference>